<dbReference type="Gene3D" id="2.130.10.10">
    <property type="entry name" value="YVTN repeat-like/Quinoprotein amine dehydrogenase"/>
    <property type="match status" value="1"/>
</dbReference>
<dbReference type="AlphaFoldDB" id="A0A9P6N3N7"/>
<keyword evidence="1" id="KW-0853">WD repeat</keyword>
<protein>
    <submittedName>
        <fullName evidence="4">Histone acetyltransferase type B subunit 2</fullName>
    </submittedName>
</protein>
<dbReference type="PANTHER" id="PTHR22850">
    <property type="entry name" value="WD40 REPEAT FAMILY"/>
    <property type="match status" value="1"/>
</dbReference>
<evidence type="ECO:0000313" key="4">
    <source>
        <dbReference type="EMBL" id="KAG0022449.1"/>
    </source>
</evidence>
<keyword evidence="5" id="KW-1185">Reference proteome</keyword>
<dbReference type="SUPFAM" id="SSF50978">
    <property type="entry name" value="WD40 repeat-like"/>
    <property type="match status" value="1"/>
</dbReference>
<accession>A0A9P6N3N7</accession>
<sequence length="432" mass="48034">MKCLFGLNPDFWVPSKAPEKTEKARGNLIDVPTNNTRTTSGTHVIPGQQAPNKPKNQSGAAKSNPYTISSKYKRDIGSAEEQRAFKTLSPISVEELSFQPGEIKGASCNPHLFETKCTMYDSSMIRSVAYTRLGSSFTPSGSERQYPVLSSLTVEMRQYGDKDSAAGVLAIRNNGQLPDSCDSSLTEGINVTTRAPILSMKCLESGHLVASSGSRNTDYTLQVWDMRDQREKAEVPVAIYDSTVLVGSGEHAQIARWDPRSPKDAFTSLACRRTEASSYHRRQFDPIYDISWNPSNSNEFITVHANAIRVWDARKMDHDGCSTLHIFEGRRLRRARWSPHHSDCIASLSLDGQVKIWKINKFDNQTDIITGAQTPELLFVHQAHELIVSDFSWCPYDEDVIATVSPGIANTAGNIQVWRPRNLHDSDANGEP</sequence>
<name>A0A9P6N3N7_9FUNG</name>
<feature type="compositionally biased region" description="Polar residues" evidence="3">
    <location>
        <begin position="49"/>
        <end position="67"/>
    </location>
</feature>
<organism evidence="4 5">
    <name type="scientific">Entomortierella chlamydospora</name>
    <dbReference type="NCBI Taxonomy" id="101097"/>
    <lineage>
        <taxon>Eukaryota</taxon>
        <taxon>Fungi</taxon>
        <taxon>Fungi incertae sedis</taxon>
        <taxon>Mucoromycota</taxon>
        <taxon>Mortierellomycotina</taxon>
        <taxon>Mortierellomycetes</taxon>
        <taxon>Mortierellales</taxon>
        <taxon>Mortierellaceae</taxon>
        <taxon>Entomortierella</taxon>
    </lineage>
</organism>
<dbReference type="InterPro" id="IPR015943">
    <property type="entry name" value="WD40/YVTN_repeat-like_dom_sf"/>
</dbReference>
<dbReference type="EMBL" id="JAAAID010000104">
    <property type="protein sequence ID" value="KAG0022449.1"/>
    <property type="molecule type" value="Genomic_DNA"/>
</dbReference>
<proteinExistence type="predicted"/>
<reference evidence="4" key="1">
    <citation type="journal article" date="2020" name="Fungal Divers.">
        <title>Resolving the Mortierellaceae phylogeny through synthesis of multi-gene phylogenetics and phylogenomics.</title>
        <authorList>
            <person name="Vandepol N."/>
            <person name="Liber J."/>
            <person name="Desiro A."/>
            <person name="Na H."/>
            <person name="Kennedy M."/>
            <person name="Barry K."/>
            <person name="Grigoriev I.V."/>
            <person name="Miller A.N."/>
            <person name="O'Donnell K."/>
            <person name="Stajich J.E."/>
            <person name="Bonito G."/>
        </authorList>
    </citation>
    <scope>NUCLEOTIDE SEQUENCE</scope>
    <source>
        <strain evidence="4">NRRL 2769</strain>
    </source>
</reference>
<gene>
    <name evidence="4" type="primary">HAT2</name>
    <name evidence="4" type="ORF">BGZ80_000221</name>
</gene>
<evidence type="ECO:0000256" key="3">
    <source>
        <dbReference type="SAM" id="MobiDB-lite"/>
    </source>
</evidence>
<dbReference type="Proteomes" id="UP000703661">
    <property type="component" value="Unassembled WGS sequence"/>
</dbReference>
<dbReference type="SMART" id="SM00320">
    <property type="entry name" value="WD40"/>
    <property type="match status" value="4"/>
</dbReference>
<dbReference type="InterPro" id="IPR050459">
    <property type="entry name" value="WD_repeat_RBAP46/RBAP48/MSI1"/>
</dbReference>
<evidence type="ECO:0000313" key="5">
    <source>
        <dbReference type="Proteomes" id="UP000703661"/>
    </source>
</evidence>
<evidence type="ECO:0000256" key="1">
    <source>
        <dbReference type="ARBA" id="ARBA00022574"/>
    </source>
</evidence>
<feature type="region of interest" description="Disordered" evidence="3">
    <location>
        <begin position="30"/>
        <end position="67"/>
    </location>
</feature>
<feature type="compositionally biased region" description="Polar residues" evidence="3">
    <location>
        <begin position="32"/>
        <end position="42"/>
    </location>
</feature>
<evidence type="ECO:0000256" key="2">
    <source>
        <dbReference type="ARBA" id="ARBA00022737"/>
    </source>
</evidence>
<dbReference type="InterPro" id="IPR001680">
    <property type="entry name" value="WD40_rpt"/>
</dbReference>
<dbReference type="InterPro" id="IPR036322">
    <property type="entry name" value="WD40_repeat_dom_sf"/>
</dbReference>
<comment type="caution">
    <text evidence="4">The sequence shown here is derived from an EMBL/GenBank/DDBJ whole genome shotgun (WGS) entry which is preliminary data.</text>
</comment>
<keyword evidence="2" id="KW-0677">Repeat</keyword>